<dbReference type="AlphaFoldDB" id="A0A024W404"/>
<evidence type="ECO:0000313" key="2">
    <source>
        <dbReference type="Proteomes" id="UP000030708"/>
    </source>
</evidence>
<sequence length="203" mass="24215">MNLFLQIYSSDAIIEKGKDTYLENLFLYDTNKESNKEDNIIKDGDSTKEKNDFISKNKSCHHTIHNEEDEKLLIGTIFFNFMKYKGLFNKYETDIKNMNIQKKQVFNNEIININNVIKKKKKKIHMIEGYNKSQGYEYAHDNISNNLEENKNSLNILKKNFIESTNTSTCTYDNLNKMKITRRMEKKKKKKILIKKKKKKKKY</sequence>
<name>A0A024W404_PLAFA</name>
<evidence type="ECO:0000313" key="1">
    <source>
        <dbReference type="EMBL" id="ETW35270.1"/>
    </source>
</evidence>
<dbReference type="Proteomes" id="UP000030708">
    <property type="component" value="Unassembled WGS sequence"/>
</dbReference>
<accession>A0A024W404</accession>
<dbReference type="EMBL" id="KI926479">
    <property type="protein sequence ID" value="ETW35270.1"/>
    <property type="molecule type" value="Genomic_DNA"/>
</dbReference>
<protein>
    <submittedName>
        <fullName evidence="1">Uncharacterized protein</fullName>
    </submittedName>
</protein>
<reference evidence="1 2" key="1">
    <citation type="submission" date="2013-02" db="EMBL/GenBank/DDBJ databases">
        <title>The Genome Annotation of Plasmodium falciparum Tanzania (2000708).</title>
        <authorList>
            <consortium name="The Broad Institute Genome Sequencing Platform"/>
            <consortium name="The Broad Institute Genome Sequencing Center for Infectious Disease"/>
            <person name="Neafsey D."/>
            <person name="Hoffman S."/>
            <person name="Volkman S."/>
            <person name="Rosenthal P."/>
            <person name="Walker B."/>
            <person name="Young S.K."/>
            <person name="Zeng Q."/>
            <person name="Gargeya S."/>
            <person name="Fitzgerald M."/>
            <person name="Haas B."/>
            <person name="Abouelleil A."/>
            <person name="Allen A.W."/>
            <person name="Alvarado L."/>
            <person name="Arachchi H.M."/>
            <person name="Berlin A.M."/>
            <person name="Chapman S.B."/>
            <person name="Gainer-Dewar J."/>
            <person name="Goldberg J."/>
            <person name="Griggs A."/>
            <person name="Gujja S."/>
            <person name="Hansen M."/>
            <person name="Howarth C."/>
            <person name="Imamovic A."/>
            <person name="Ireland A."/>
            <person name="Larimer J."/>
            <person name="McCowan C."/>
            <person name="Murphy C."/>
            <person name="Pearson M."/>
            <person name="Poon T.W."/>
            <person name="Priest M."/>
            <person name="Roberts A."/>
            <person name="Saif S."/>
            <person name="Shea T."/>
            <person name="Sisk P."/>
            <person name="Sykes S."/>
            <person name="Wortman J."/>
            <person name="Nusbaum C."/>
            <person name="Birren B."/>
        </authorList>
    </citation>
    <scope>NUCLEOTIDE SEQUENCE [LARGE SCALE GENOMIC DNA]</scope>
    <source>
        <strain evidence="2">Tanzania (2000708)</strain>
    </source>
</reference>
<reference evidence="1 2" key="2">
    <citation type="submission" date="2013-02" db="EMBL/GenBank/DDBJ databases">
        <title>The Genome Sequence of Plasmodium falciparum Tanzania (2000708).</title>
        <authorList>
            <consortium name="The Broad Institute Genome Sequencing Platform"/>
            <consortium name="The Broad Institute Genome Sequencing Center for Infectious Disease"/>
            <person name="Neafsey D."/>
            <person name="Cheeseman I."/>
            <person name="Volkman S."/>
            <person name="Adams J."/>
            <person name="Walker B."/>
            <person name="Young S.K."/>
            <person name="Zeng Q."/>
            <person name="Gargeya S."/>
            <person name="Fitzgerald M."/>
            <person name="Haas B."/>
            <person name="Abouelleil A."/>
            <person name="Alvarado L."/>
            <person name="Arachchi H.M."/>
            <person name="Berlin A.M."/>
            <person name="Chapman S.B."/>
            <person name="Dewar J."/>
            <person name="Goldberg J."/>
            <person name="Griggs A."/>
            <person name="Gujja S."/>
            <person name="Hansen M."/>
            <person name="Howarth C."/>
            <person name="Imamovic A."/>
            <person name="Larimer J."/>
            <person name="McCowan C."/>
            <person name="Murphy C."/>
            <person name="Neiman D."/>
            <person name="Pearson M."/>
            <person name="Priest M."/>
            <person name="Roberts A."/>
            <person name="Saif S."/>
            <person name="Shea T."/>
            <person name="Sisk P."/>
            <person name="Sykes S."/>
            <person name="Wortman J."/>
            <person name="Nusbaum C."/>
            <person name="Birren B."/>
        </authorList>
    </citation>
    <scope>NUCLEOTIDE SEQUENCE [LARGE SCALE GENOMIC DNA]</scope>
    <source>
        <strain evidence="2">Tanzania (2000708)</strain>
    </source>
</reference>
<organism evidence="1 2">
    <name type="scientific">Plasmodium falciparum Tanzania</name>
    <name type="common">2000708</name>
    <dbReference type="NCBI Taxonomy" id="1036725"/>
    <lineage>
        <taxon>Eukaryota</taxon>
        <taxon>Sar</taxon>
        <taxon>Alveolata</taxon>
        <taxon>Apicomplexa</taxon>
        <taxon>Aconoidasida</taxon>
        <taxon>Haemosporida</taxon>
        <taxon>Plasmodiidae</taxon>
        <taxon>Plasmodium</taxon>
        <taxon>Plasmodium (Laverania)</taxon>
    </lineage>
</organism>
<proteinExistence type="predicted"/>
<gene>
    <name evidence="1" type="ORF">PFTANZ_04013</name>
</gene>